<dbReference type="KEGG" id="amuc:Pan181_35400"/>
<feature type="modified residue" description="4-aspartylphosphate" evidence="2">
    <location>
        <position position="54"/>
    </location>
</feature>
<dbReference type="SUPFAM" id="SSF52172">
    <property type="entry name" value="CheY-like"/>
    <property type="match status" value="2"/>
</dbReference>
<dbReference type="CDD" id="cd00156">
    <property type="entry name" value="REC"/>
    <property type="match status" value="1"/>
</dbReference>
<evidence type="ECO:0000256" key="2">
    <source>
        <dbReference type="PROSITE-ProRule" id="PRU00169"/>
    </source>
</evidence>
<protein>
    <submittedName>
        <fullName evidence="4">Stage 0 sporulation protein A</fullName>
    </submittedName>
</protein>
<accession>A0A518ARI0</accession>
<dbReference type="InterPro" id="IPR011006">
    <property type="entry name" value="CheY-like_superfamily"/>
</dbReference>
<dbReference type="InterPro" id="IPR001789">
    <property type="entry name" value="Sig_transdc_resp-reg_receiver"/>
</dbReference>
<dbReference type="SMART" id="SM00448">
    <property type="entry name" value="REC"/>
    <property type="match status" value="2"/>
</dbReference>
<evidence type="ECO:0000256" key="1">
    <source>
        <dbReference type="ARBA" id="ARBA00022553"/>
    </source>
</evidence>
<dbReference type="InterPro" id="IPR050595">
    <property type="entry name" value="Bact_response_regulator"/>
</dbReference>
<dbReference type="PANTHER" id="PTHR44591:SF3">
    <property type="entry name" value="RESPONSE REGULATORY DOMAIN-CONTAINING PROTEIN"/>
    <property type="match status" value="1"/>
</dbReference>
<dbReference type="Proteomes" id="UP000315750">
    <property type="component" value="Chromosome"/>
</dbReference>
<dbReference type="EMBL" id="CP036278">
    <property type="protein sequence ID" value="QDU57325.1"/>
    <property type="molecule type" value="Genomic_DNA"/>
</dbReference>
<feature type="domain" description="Response regulatory" evidence="3">
    <location>
        <begin position="5"/>
        <end position="120"/>
    </location>
</feature>
<organism evidence="4 5">
    <name type="scientific">Aeoliella mucimassa</name>
    <dbReference type="NCBI Taxonomy" id="2527972"/>
    <lineage>
        <taxon>Bacteria</taxon>
        <taxon>Pseudomonadati</taxon>
        <taxon>Planctomycetota</taxon>
        <taxon>Planctomycetia</taxon>
        <taxon>Pirellulales</taxon>
        <taxon>Lacipirellulaceae</taxon>
        <taxon>Aeoliella</taxon>
    </lineage>
</organism>
<reference evidence="4 5" key="1">
    <citation type="submission" date="2019-02" db="EMBL/GenBank/DDBJ databases">
        <title>Deep-cultivation of Planctomycetes and their phenomic and genomic characterization uncovers novel biology.</title>
        <authorList>
            <person name="Wiegand S."/>
            <person name="Jogler M."/>
            <person name="Boedeker C."/>
            <person name="Pinto D."/>
            <person name="Vollmers J."/>
            <person name="Rivas-Marin E."/>
            <person name="Kohn T."/>
            <person name="Peeters S.H."/>
            <person name="Heuer A."/>
            <person name="Rast P."/>
            <person name="Oberbeckmann S."/>
            <person name="Bunk B."/>
            <person name="Jeske O."/>
            <person name="Meyerdierks A."/>
            <person name="Storesund J.E."/>
            <person name="Kallscheuer N."/>
            <person name="Luecker S."/>
            <person name="Lage O.M."/>
            <person name="Pohl T."/>
            <person name="Merkel B.J."/>
            <person name="Hornburger P."/>
            <person name="Mueller R.-W."/>
            <person name="Bruemmer F."/>
            <person name="Labrenz M."/>
            <person name="Spormann A.M."/>
            <person name="Op den Camp H."/>
            <person name="Overmann J."/>
            <person name="Amann R."/>
            <person name="Jetten M.S.M."/>
            <person name="Mascher T."/>
            <person name="Medema M.H."/>
            <person name="Devos D.P."/>
            <person name="Kaster A.-K."/>
            <person name="Ovreas L."/>
            <person name="Rohde M."/>
            <person name="Galperin M.Y."/>
            <person name="Jogler C."/>
        </authorList>
    </citation>
    <scope>NUCLEOTIDE SEQUENCE [LARGE SCALE GENOMIC DNA]</scope>
    <source>
        <strain evidence="4 5">Pan181</strain>
    </source>
</reference>
<evidence type="ECO:0000313" key="4">
    <source>
        <dbReference type="EMBL" id="QDU57325.1"/>
    </source>
</evidence>
<dbReference type="GO" id="GO:0000160">
    <property type="term" value="P:phosphorelay signal transduction system"/>
    <property type="evidence" value="ECO:0007669"/>
    <property type="project" value="InterPro"/>
</dbReference>
<keyword evidence="1 2" id="KW-0597">Phosphoprotein</keyword>
<dbReference type="Pfam" id="PF00072">
    <property type="entry name" value="Response_reg"/>
    <property type="match status" value="2"/>
</dbReference>
<gene>
    <name evidence="4" type="primary">spo0A</name>
    <name evidence="4" type="ORF">Pan181_35400</name>
</gene>
<dbReference type="PROSITE" id="PS50110">
    <property type="entry name" value="RESPONSE_REGULATORY"/>
    <property type="match status" value="2"/>
</dbReference>
<dbReference type="RefSeq" id="WP_145248429.1">
    <property type="nucleotide sequence ID" value="NZ_CP036278.1"/>
</dbReference>
<dbReference type="OrthoDB" id="286140at2"/>
<evidence type="ECO:0000313" key="5">
    <source>
        <dbReference type="Proteomes" id="UP000315750"/>
    </source>
</evidence>
<feature type="domain" description="Response regulatory" evidence="3">
    <location>
        <begin position="193"/>
        <end position="309"/>
    </location>
</feature>
<name>A0A518ARI0_9BACT</name>
<dbReference type="Gene3D" id="3.40.50.2300">
    <property type="match status" value="2"/>
</dbReference>
<proteinExistence type="predicted"/>
<dbReference type="AlphaFoldDB" id="A0A518ARI0"/>
<sequence length="324" mass="35918">MPTPTLLIADDDDDLVELLMIRCQSIGFRVDTANNAMTALGKVEETTPDVVLLDVEMPSGSGLSVAEMMSNHQDLKSIPVIMLTGLQTEDVVRRCHQLCAYYIPKCPQVWSRVEPLLHELFPDLEPANSTKDTMTILPPIELESPLPPKEKTKRASENSDLLDAVFAILAEPDTQETEAGIGSEGDEPEAQPWVLSIEDDDDVVAALRMRLDSVGIELVRACEGREGYRRAFMEAPTAILLDYELPNGNGDYVLRRLKESQATRDIPVITLTGRREGAIERQMRSLGTAAFLTKPFEWSELRRHLSDYLDIPETSHHVPVGAAG</sequence>
<dbReference type="PANTHER" id="PTHR44591">
    <property type="entry name" value="STRESS RESPONSE REGULATOR PROTEIN 1"/>
    <property type="match status" value="1"/>
</dbReference>
<keyword evidence="5" id="KW-1185">Reference proteome</keyword>
<evidence type="ECO:0000259" key="3">
    <source>
        <dbReference type="PROSITE" id="PS50110"/>
    </source>
</evidence>
<feature type="modified residue" description="4-aspartylphosphate" evidence="2">
    <location>
        <position position="242"/>
    </location>
</feature>